<evidence type="ECO:0000313" key="10">
    <source>
        <dbReference type="Proteomes" id="UP000234545"/>
    </source>
</evidence>
<dbReference type="PANTHER" id="PTHR43731">
    <property type="entry name" value="RHOMBOID PROTEASE"/>
    <property type="match status" value="1"/>
</dbReference>
<feature type="transmembrane region" description="Helical" evidence="7">
    <location>
        <begin position="221"/>
        <end position="239"/>
    </location>
</feature>
<feature type="transmembrane region" description="Helical" evidence="7">
    <location>
        <begin position="198"/>
        <end position="215"/>
    </location>
</feature>
<evidence type="ECO:0000259" key="8">
    <source>
        <dbReference type="Pfam" id="PF01694"/>
    </source>
</evidence>
<dbReference type="InterPro" id="IPR050925">
    <property type="entry name" value="Rhomboid_protease_S54"/>
</dbReference>
<dbReference type="GO" id="GO:0016020">
    <property type="term" value="C:membrane"/>
    <property type="evidence" value="ECO:0007669"/>
    <property type="project" value="UniProtKB-SubCell"/>
</dbReference>
<evidence type="ECO:0000313" key="9">
    <source>
        <dbReference type="EMBL" id="PKY65944.1"/>
    </source>
</evidence>
<accession>A0A2I1I484</accession>
<feature type="domain" description="Peptidase S54 rhomboid" evidence="8">
    <location>
        <begin position="103"/>
        <end position="240"/>
    </location>
</feature>
<feature type="transmembrane region" description="Helical" evidence="7">
    <location>
        <begin position="108"/>
        <end position="132"/>
    </location>
</feature>
<dbReference type="GO" id="GO:0006508">
    <property type="term" value="P:proteolysis"/>
    <property type="evidence" value="ECO:0007669"/>
    <property type="project" value="UniProtKB-KW"/>
</dbReference>
<keyword evidence="9" id="KW-0645">Protease</keyword>
<evidence type="ECO:0000256" key="5">
    <source>
        <dbReference type="ARBA" id="ARBA00022989"/>
    </source>
</evidence>
<evidence type="ECO:0000256" key="6">
    <source>
        <dbReference type="ARBA" id="ARBA00023136"/>
    </source>
</evidence>
<dbReference type="Gene3D" id="1.20.1540.10">
    <property type="entry name" value="Rhomboid-like"/>
    <property type="match status" value="1"/>
</dbReference>
<keyword evidence="6 7" id="KW-0472">Membrane</keyword>
<evidence type="ECO:0000256" key="3">
    <source>
        <dbReference type="ARBA" id="ARBA00022692"/>
    </source>
</evidence>
<keyword evidence="3 7" id="KW-0812">Transmembrane</keyword>
<evidence type="ECO:0000256" key="7">
    <source>
        <dbReference type="SAM" id="Phobius"/>
    </source>
</evidence>
<feature type="transmembrane region" description="Helical" evidence="7">
    <location>
        <begin position="68"/>
        <end position="88"/>
    </location>
</feature>
<dbReference type="PANTHER" id="PTHR43731:SF14">
    <property type="entry name" value="PRESENILIN-ASSOCIATED RHOMBOID-LIKE PROTEIN, MITOCHONDRIAL"/>
    <property type="match status" value="1"/>
</dbReference>
<feature type="transmembrane region" description="Helical" evidence="7">
    <location>
        <begin position="259"/>
        <end position="279"/>
    </location>
</feature>
<evidence type="ECO:0000256" key="2">
    <source>
        <dbReference type="ARBA" id="ARBA00009045"/>
    </source>
</evidence>
<protein>
    <submittedName>
        <fullName evidence="9">Rhomboid family intramembrane serine protease</fullName>
    </submittedName>
</protein>
<feature type="transmembrane region" description="Helical" evidence="7">
    <location>
        <begin position="144"/>
        <end position="165"/>
    </location>
</feature>
<proteinExistence type="inferred from homology"/>
<organism evidence="9 10">
    <name type="scientific">Schaalia turicensis</name>
    <dbReference type="NCBI Taxonomy" id="131111"/>
    <lineage>
        <taxon>Bacteria</taxon>
        <taxon>Bacillati</taxon>
        <taxon>Actinomycetota</taxon>
        <taxon>Actinomycetes</taxon>
        <taxon>Actinomycetales</taxon>
        <taxon>Actinomycetaceae</taxon>
        <taxon>Schaalia</taxon>
    </lineage>
</organism>
<dbReference type="InterPro" id="IPR035952">
    <property type="entry name" value="Rhomboid-like_sf"/>
</dbReference>
<dbReference type="RefSeq" id="WP_101628428.1">
    <property type="nucleotide sequence ID" value="NZ_JBCOMK010000037.1"/>
</dbReference>
<comment type="subcellular location">
    <subcellularLocation>
        <location evidence="1">Membrane</location>
        <topology evidence="1">Multi-pass membrane protein</topology>
    </subcellularLocation>
</comment>
<evidence type="ECO:0000256" key="1">
    <source>
        <dbReference type="ARBA" id="ARBA00004141"/>
    </source>
</evidence>
<dbReference type="OrthoDB" id="9807874at2"/>
<reference evidence="9 10" key="1">
    <citation type="submission" date="2017-12" db="EMBL/GenBank/DDBJ databases">
        <title>Phylogenetic diversity of female urinary microbiome.</title>
        <authorList>
            <person name="Thomas-White K."/>
            <person name="Wolfe A.J."/>
        </authorList>
    </citation>
    <scope>NUCLEOTIDE SEQUENCE [LARGE SCALE GENOMIC DNA]</scope>
    <source>
        <strain evidence="9 10">UMB0250</strain>
    </source>
</reference>
<dbReference type="AlphaFoldDB" id="A0A2I1I484"/>
<dbReference type="InterPro" id="IPR022764">
    <property type="entry name" value="Peptidase_S54_rhomboid_dom"/>
</dbReference>
<dbReference type="CDD" id="cd19756">
    <property type="entry name" value="Bbox2"/>
    <property type="match status" value="1"/>
</dbReference>
<name>A0A2I1I484_9ACTO</name>
<dbReference type="SUPFAM" id="SSF144091">
    <property type="entry name" value="Rhomboid-like"/>
    <property type="match status" value="1"/>
</dbReference>
<dbReference type="Pfam" id="PF01694">
    <property type="entry name" value="Rhomboid"/>
    <property type="match status" value="1"/>
</dbReference>
<keyword evidence="5 7" id="KW-1133">Transmembrane helix</keyword>
<feature type="transmembrane region" description="Helical" evidence="7">
    <location>
        <begin position="171"/>
        <end position="191"/>
    </location>
</feature>
<comment type="similarity">
    <text evidence="2">Belongs to the peptidase S54 family.</text>
</comment>
<keyword evidence="4" id="KW-0378">Hydrolase</keyword>
<dbReference type="EMBL" id="PKKJ01000009">
    <property type="protein sequence ID" value="PKY65944.1"/>
    <property type="molecule type" value="Genomic_DNA"/>
</dbReference>
<comment type="caution">
    <text evidence="9">The sequence shown here is derived from an EMBL/GenBank/DDBJ whole genome shotgun (WGS) entry which is preliminary data.</text>
</comment>
<gene>
    <name evidence="9" type="ORF">CYJ25_06835</name>
</gene>
<dbReference type="GO" id="GO:0004252">
    <property type="term" value="F:serine-type endopeptidase activity"/>
    <property type="evidence" value="ECO:0007669"/>
    <property type="project" value="InterPro"/>
</dbReference>
<sequence length="284" mass="31067">MSTPLYGQRSNPYAAPECPRHPGVRSVDYCKKCNRPMCVDCTVRTEVRSVCVECANVRRPRVPSGQPVVTYTLIGINVALFIVSFVLPSVGNWLFFNPAVGYRQVWRFLTTAFLHSGFMHIAFNMLALYSVGIELEQVLGRTRYLSVYLLSAIGASLFVLAWVLIQPSSLGTVTVGASGAVFGLFGAMFVLQKQAGMDTRAVVGLLLVNLLIGFIVPNVSWQGHVGGLATGALATWIYWRQGRAKPGITAKKQERQALWITVGMYVAAIALIGLTYEVIFEVLG</sequence>
<evidence type="ECO:0000256" key="4">
    <source>
        <dbReference type="ARBA" id="ARBA00022801"/>
    </source>
</evidence>
<dbReference type="Proteomes" id="UP000234545">
    <property type="component" value="Unassembled WGS sequence"/>
</dbReference>